<keyword evidence="3" id="KW-1185">Reference proteome</keyword>
<reference evidence="2" key="1">
    <citation type="submission" date="2022-12" db="EMBL/GenBank/DDBJ databases">
        <title>Draft genome assemblies for two species of Escallonia (Escalloniales).</title>
        <authorList>
            <person name="Chanderbali A."/>
            <person name="Dervinis C."/>
            <person name="Anghel I."/>
            <person name="Soltis D."/>
            <person name="Soltis P."/>
            <person name="Zapata F."/>
        </authorList>
    </citation>
    <scope>NUCLEOTIDE SEQUENCE</scope>
    <source>
        <strain evidence="2">UCBG64.0493</strain>
        <tissue evidence="2">Leaf</tissue>
    </source>
</reference>
<dbReference type="PANTHER" id="PTHR43349:SF34">
    <property type="entry name" value="PINORESINOL-LARICIRESINOL REDUCTASE 3-RELATED"/>
    <property type="match status" value="1"/>
</dbReference>
<dbReference type="Pfam" id="PF05368">
    <property type="entry name" value="NmrA"/>
    <property type="match status" value="2"/>
</dbReference>
<dbReference type="SUPFAM" id="SSF51735">
    <property type="entry name" value="NAD(P)-binding Rossmann-fold domains"/>
    <property type="match status" value="1"/>
</dbReference>
<name>A0AA88WG20_9ASTE</name>
<evidence type="ECO:0000313" key="2">
    <source>
        <dbReference type="EMBL" id="KAK3026997.1"/>
    </source>
</evidence>
<dbReference type="InterPro" id="IPR050608">
    <property type="entry name" value="NmrA-type/Isoflavone_red_sf"/>
</dbReference>
<gene>
    <name evidence="2" type="ORF">RJ639_041758</name>
</gene>
<organism evidence="2 3">
    <name type="scientific">Escallonia herrerae</name>
    <dbReference type="NCBI Taxonomy" id="1293975"/>
    <lineage>
        <taxon>Eukaryota</taxon>
        <taxon>Viridiplantae</taxon>
        <taxon>Streptophyta</taxon>
        <taxon>Embryophyta</taxon>
        <taxon>Tracheophyta</taxon>
        <taxon>Spermatophyta</taxon>
        <taxon>Magnoliopsida</taxon>
        <taxon>eudicotyledons</taxon>
        <taxon>Gunneridae</taxon>
        <taxon>Pentapetalae</taxon>
        <taxon>asterids</taxon>
        <taxon>campanulids</taxon>
        <taxon>Escalloniales</taxon>
        <taxon>Escalloniaceae</taxon>
        <taxon>Escallonia</taxon>
    </lineage>
</organism>
<dbReference type="InterPro" id="IPR036291">
    <property type="entry name" value="NAD(P)-bd_dom_sf"/>
</dbReference>
<dbReference type="AlphaFoldDB" id="A0AA88WG20"/>
<evidence type="ECO:0000313" key="3">
    <source>
        <dbReference type="Proteomes" id="UP001188597"/>
    </source>
</evidence>
<dbReference type="PANTHER" id="PTHR43349">
    <property type="entry name" value="PINORESINOL REDUCTASE-RELATED"/>
    <property type="match status" value="1"/>
</dbReference>
<proteinExistence type="predicted"/>
<dbReference type="Gene3D" id="3.40.50.720">
    <property type="entry name" value="NAD(P)-binding Rossmann-like Domain"/>
    <property type="match status" value="1"/>
</dbReference>
<accession>A0AA88WG20</accession>
<comment type="caution">
    <text evidence="2">The sequence shown here is derived from an EMBL/GenBank/DDBJ whole genome shotgun (WGS) entry which is preliminary data.</text>
</comment>
<dbReference type="Proteomes" id="UP001188597">
    <property type="component" value="Unassembled WGS sequence"/>
</dbReference>
<evidence type="ECO:0000259" key="1">
    <source>
        <dbReference type="Pfam" id="PF05368"/>
    </source>
</evidence>
<feature type="domain" description="NmrA-like" evidence="1">
    <location>
        <begin position="14"/>
        <end position="130"/>
    </location>
</feature>
<feature type="domain" description="NmrA-like" evidence="1">
    <location>
        <begin position="170"/>
        <end position="242"/>
    </location>
</feature>
<sequence length="257" mass="28604">MEKRKSRILIEWRGTWASQLAKASLEAAHPTFALVRHSAPSDPTKAHKLHTLYDAGATLLKVAPPTPRRHCNALLPRDSGKIGSLQDEAKLLDAIRQVDVVICAISSKQVLDQKLLIPAIKQAGCIKGSVVTLFNCQVSCWDWVVVPMPDLKTLPRDKAIVFGDGNARGEGDVAAFTISTVDDPRTLNKVLYLRPPGNVCSMNDLVEMWETKIKKKLDKIYMTEEELLKKMKETPYPDNMKMVGLHDSFLNFADVSD</sequence>
<protein>
    <recommendedName>
        <fullName evidence="1">NmrA-like domain-containing protein</fullName>
    </recommendedName>
</protein>
<dbReference type="InterPro" id="IPR008030">
    <property type="entry name" value="NmrA-like"/>
</dbReference>
<dbReference type="EMBL" id="JAVXUP010000477">
    <property type="protein sequence ID" value="KAK3026997.1"/>
    <property type="molecule type" value="Genomic_DNA"/>
</dbReference>